<dbReference type="EMBL" id="BPLQ01009633">
    <property type="protein sequence ID" value="GIY45501.1"/>
    <property type="molecule type" value="Genomic_DNA"/>
</dbReference>
<reference evidence="1 2" key="1">
    <citation type="submission" date="2021-06" db="EMBL/GenBank/DDBJ databases">
        <title>Caerostris darwini draft genome.</title>
        <authorList>
            <person name="Kono N."/>
            <person name="Arakawa K."/>
        </authorList>
    </citation>
    <scope>NUCLEOTIDE SEQUENCE [LARGE SCALE GENOMIC DNA]</scope>
</reference>
<sequence>MKRFRPLVLRMNDKKEIGYTDLSPKSHQEDFLLFLTGCRNLLYKNPSFKKDSCWWKFTSDDEARWAELHATLQRFLIGMDPSIQILVNPLPLGKGGGFTVI</sequence>
<organism evidence="1 2">
    <name type="scientific">Caerostris darwini</name>
    <dbReference type="NCBI Taxonomy" id="1538125"/>
    <lineage>
        <taxon>Eukaryota</taxon>
        <taxon>Metazoa</taxon>
        <taxon>Ecdysozoa</taxon>
        <taxon>Arthropoda</taxon>
        <taxon>Chelicerata</taxon>
        <taxon>Arachnida</taxon>
        <taxon>Araneae</taxon>
        <taxon>Araneomorphae</taxon>
        <taxon>Entelegynae</taxon>
        <taxon>Araneoidea</taxon>
        <taxon>Araneidae</taxon>
        <taxon>Caerostris</taxon>
    </lineage>
</organism>
<gene>
    <name evidence="1" type="ORF">CDAR_400931</name>
</gene>
<protein>
    <submittedName>
        <fullName evidence="1">Uncharacterized protein</fullName>
    </submittedName>
</protein>
<keyword evidence="2" id="KW-1185">Reference proteome</keyword>
<evidence type="ECO:0000313" key="1">
    <source>
        <dbReference type="EMBL" id="GIY45501.1"/>
    </source>
</evidence>
<dbReference type="Proteomes" id="UP001054837">
    <property type="component" value="Unassembled WGS sequence"/>
</dbReference>
<dbReference type="AlphaFoldDB" id="A0AAV4TJ70"/>
<accession>A0AAV4TJ70</accession>
<evidence type="ECO:0000313" key="2">
    <source>
        <dbReference type="Proteomes" id="UP001054837"/>
    </source>
</evidence>
<comment type="caution">
    <text evidence="1">The sequence shown here is derived from an EMBL/GenBank/DDBJ whole genome shotgun (WGS) entry which is preliminary data.</text>
</comment>
<name>A0AAV4TJ70_9ARAC</name>
<proteinExistence type="predicted"/>